<evidence type="ECO:0000313" key="1">
    <source>
        <dbReference type="EMBL" id="ETR72722.1"/>
    </source>
</evidence>
<dbReference type="InterPro" id="IPR013783">
    <property type="entry name" value="Ig-like_fold"/>
</dbReference>
<dbReference type="EMBL" id="ATBP01000119">
    <property type="protein sequence ID" value="ETR72722.1"/>
    <property type="molecule type" value="Genomic_DNA"/>
</dbReference>
<dbReference type="AlphaFoldDB" id="A0A1V1PCT2"/>
<sequence>MMYRYNIIGLAIIVLLLADNVFAEDNPGLRIQEGKKLIMLTEIDFGLIDANYGTNSKSILLFNTSNNIIYVNFSKNTIQTPMNYKSSGFYASPQAPFTIDPQKKRELKILYSKTSDKDKKDNLNFTVSYTDNNRNEIKISIKAKIISDRIYIVKGDDLVPSITIDFEALQGDSVTEEIKIQSYKPGDKIIIDQTNCQKIFLN</sequence>
<dbReference type="Gene3D" id="2.60.40.10">
    <property type="entry name" value="Immunoglobulins"/>
    <property type="match status" value="1"/>
</dbReference>
<name>A0A1V1PCT2_9BACT</name>
<organism evidence="1 2">
    <name type="scientific">Candidatus Magnetoglobus multicellularis str. Araruama</name>
    <dbReference type="NCBI Taxonomy" id="890399"/>
    <lineage>
        <taxon>Bacteria</taxon>
        <taxon>Pseudomonadati</taxon>
        <taxon>Thermodesulfobacteriota</taxon>
        <taxon>Desulfobacteria</taxon>
        <taxon>Desulfobacterales</taxon>
        <taxon>Desulfobacteraceae</taxon>
        <taxon>Candidatus Magnetoglobus</taxon>
    </lineage>
</organism>
<reference evidence="2" key="1">
    <citation type="submission" date="2012-11" db="EMBL/GenBank/DDBJ databases">
        <authorList>
            <person name="Lucero-Rivera Y.E."/>
            <person name="Tovar-Ramirez D."/>
        </authorList>
    </citation>
    <scope>NUCLEOTIDE SEQUENCE [LARGE SCALE GENOMIC DNA]</scope>
    <source>
        <strain evidence="2">Araruama</strain>
    </source>
</reference>
<proteinExistence type="predicted"/>
<comment type="caution">
    <text evidence="1">The sequence shown here is derived from an EMBL/GenBank/DDBJ whole genome shotgun (WGS) entry which is preliminary data.</text>
</comment>
<accession>A0A1V1PCT2</accession>
<dbReference type="Proteomes" id="UP000189670">
    <property type="component" value="Unassembled WGS sequence"/>
</dbReference>
<gene>
    <name evidence="1" type="ORF">OMM_01500</name>
</gene>
<protein>
    <submittedName>
        <fullName evidence="1">Uncharacterized protein</fullName>
    </submittedName>
</protein>
<evidence type="ECO:0000313" key="2">
    <source>
        <dbReference type="Proteomes" id="UP000189670"/>
    </source>
</evidence>